<dbReference type="GeneID" id="87958285"/>
<name>A0ABZ1D887_9TREE</name>
<protein>
    <recommendedName>
        <fullName evidence="3">Mediator of RNA polymerase II transcription subunit 18</fullName>
    </recommendedName>
</protein>
<gene>
    <name evidence="1" type="ORF">IL334_006155</name>
</gene>
<dbReference type="Proteomes" id="UP001329825">
    <property type="component" value="Chromosome 8"/>
</dbReference>
<dbReference type="EMBL" id="CP141888">
    <property type="protein sequence ID" value="WRT69171.1"/>
    <property type="molecule type" value="Genomic_DNA"/>
</dbReference>
<dbReference type="RefSeq" id="XP_062793910.1">
    <property type="nucleotide sequence ID" value="XM_062937859.1"/>
</dbReference>
<evidence type="ECO:0000313" key="2">
    <source>
        <dbReference type="Proteomes" id="UP001329825"/>
    </source>
</evidence>
<evidence type="ECO:0000313" key="1">
    <source>
        <dbReference type="EMBL" id="WRT69171.1"/>
    </source>
</evidence>
<reference evidence="1 2" key="1">
    <citation type="submission" date="2024-01" db="EMBL/GenBank/DDBJ databases">
        <title>Comparative genomics of Cryptococcus and Kwoniella reveals pathogenesis evolution and contrasting modes of karyotype evolution via chromosome fusion or intercentromeric recombination.</title>
        <authorList>
            <person name="Coelho M.A."/>
            <person name="David-Palma M."/>
            <person name="Shea T."/>
            <person name="Bowers K."/>
            <person name="McGinley-Smith S."/>
            <person name="Mohammad A.W."/>
            <person name="Gnirke A."/>
            <person name="Yurkov A.M."/>
            <person name="Nowrousian M."/>
            <person name="Sun S."/>
            <person name="Cuomo C.A."/>
            <person name="Heitman J."/>
        </authorList>
    </citation>
    <scope>NUCLEOTIDE SEQUENCE [LARGE SCALE GENOMIC DNA]</scope>
    <source>
        <strain evidence="1">CBS 11374</strain>
    </source>
</reference>
<accession>A0ABZ1D887</accession>
<keyword evidence="2" id="KW-1185">Reference proteome</keyword>
<proteinExistence type="predicted"/>
<evidence type="ECO:0008006" key="3">
    <source>
        <dbReference type="Google" id="ProtNLM"/>
    </source>
</evidence>
<organism evidence="1 2">
    <name type="scientific">Kwoniella shivajii</name>
    <dbReference type="NCBI Taxonomy" id="564305"/>
    <lineage>
        <taxon>Eukaryota</taxon>
        <taxon>Fungi</taxon>
        <taxon>Dikarya</taxon>
        <taxon>Basidiomycota</taxon>
        <taxon>Agaricomycotina</taxon>
        <taxon>Tremellomycetes</taxon>
        <taxon>Tremellales</taxon>
        <taxon>Cryptococcaceae</taxon>
        <taxon>Kwoniella</taxon>
    </lineage>
</organism>
<sequence length="257" mass="28528">MTTTSSLEPTLYTLLPPSFHSSFSSHLSLQSIHAESFHIVDRIYTTSNPVIQGQLRNLRFRSRLLHVSSNCSQLDFKRTGKGKGKGKEEEQVSIGKEGGKGFWIHNLSYVSAPLRGQEYSQTSTRAVIGIDILSMEDEDDIEDFINSLGFDHSHSYSMTGTLFHIPLPLPTSNPITIQISITHLTRIPKTTSSSTTLTSEITSPRSKEPWLVQIYPSRPVNAVPQPGDVSYAQLVEIMNDLISRIGVQGLEWSTAGR</sequence>
<dbReference type="Gene3D" id="2.40.320.10">
    <property type="entry name" value="Hypothetical Protein Pfu-838710-001"/>
    <property type="match status" value="1"/>
</dbReference>